<dbReference type="InterPro" id="IPR036890">
    <property type="entry name" value="HATPase_C_sf"/>
</dbReference>
<reference evidence="5 6" key="1">
    <citation type="submission" date="2019-04" db="EMBL/GenBank/DDBJ databases">
        <title>An improved genome assembly and genetic linkage map for asparagus bean, Vigna unguiculata ssp. sesquipedialis.</title>
        <authorList>
            <person name="Xia Q."/>
            <person name="Zhang R."/>
            <person name="Dong Y."/>
        </authorList>
    </citation>
    <scope>NUCLEOTIDE SEQUENCE [LARGE SCALE GENOMIC DNA]</scope>
    <source>
        <tissue evidence="5">Leaf</tissue>
    </source>
</reference>
<keyword evidence="4" id="KW-0143">Chaperone</keyword>
<dbReference type="GO" id="GO:0005524">
    <property type="term" value="F:ATP binding"/>
    <property type="evidence" value="ECO:0007669"/>
    <property type="project" value="UniProtKB-KW"/>
</dbReference>
<organism evidence="5 6">
    <name type="scientific">Vigna unguiculata</name>
    <name type="common">Cowpea</name>
    <dbReference type="NCBI Taxonomy" id="3917"/>
    <lineage>
        <taxon>Eukaryota</taxon>
        <taxon>Viridiplantae</taxon>
        <taxon>Streptophyta</taxon>
        <taxon>Embryophyta</taxon>
        <taxon>Tracheophyta</taxon>
        <taxon>Spermatophyta</taxon>
        <taxon>Magnoliopsida</taxon>
        <taxon>eudicotyledons</taxon>
        <taxon>Gunneridae</taxon>
        <taxon>Pentapetalae</taxon>
        <taxon>rosids</taxon>
        <taxon>fabids</taxon>
        <taxon>Fabales</taxon>
        <taxon>Fabaceae</taxon>
        <taxon>Papilionoideae</taxon>
        <taxon>50 kb inversion clade</taxon>
        <taxon>NPAAA clade</taxon>
        <taxon>indigoferoid/millettioid clade</taxon>
        <taxon>Phaseoleae</taxon>
        <taxon>Vigna</taxon>
    </lineage>
</organism>
<dbReference type="GO" id="GO:0140662">
    <property type="term" value="F:ATP-dependent protein folding chaperone"/>
    <property type="evidence" value="ECO:0007669"/>
    <property type="project" value="InterPro"/>
</dbReference>
<keyword evidence="3" id="KW-0067">ATP-binding</keyword>
<evidence type="ECO:0000313" key="6">
    <source>
        <dbReference type="Proteomes" id="UP000501690"/>
    </source>
</evidence>
<dbReference type="Gene3D" id="3.30.565.10">
    <property type="entry name" value="Histidine kinase-like ATPase, C-terminal domain"/>
    <property type="match status" value="1"/>
</dbReference>
<evidence type="ECO:0000256" key="2">
    <source>
        <dbReference type="ARBA" id="ARBA00022741"/>
    </source>
</evidence>
<evidence type="ECO:0000256" key="4">
    <source>
        <dbReference type="ARBA" id="ARBA00023186"/>
    </source>
</evidence>
<dbReference type="PANTHER" id="PTHR11528">
    <property type="entry name" value="HEAT SHOCK PROTEIN 90 FAMILY MEMBER"/>
    <property type="match status" value="1"/>
</dbReference>
<evidence type="ECO:0000256" key="1">
    <source>
        <dbReference type="ARBA" id="ARBA00008239"/>
    </source>
</evidence>
<name>A0A4D6KW73_VIGUN</name>
<gene>
    <name evidence="5" type="ORF">DEO72_LG1g3224</name>
</gene>
<keyword evidence="6" id="KW-1185">Reference proteome</keyword>
<comment type="similarity">
    <text evidence="1">Belongs to the heat shock protein 90 family.</text>
</comment>
<dbReference type="GO" id="GO:0016887">
    <property type="term" value="F:ATP hydrolysis activity"/>
    <property type="evidence" value="ECO:0007669"/>
    <property type="project" value="InterPro"/>
</dbReference>
<dbReference type="PRINTS" id="PR00775">
    <property type="entry name" value="HEATSHOCK90"/>
</dbReference>
<evidence type="ECO:0000256" key="3">
    <source>
        <dbReference type="ARBA" id="ARBA00022840"/>
    </source>
</evidence>
<proteinExistence type="inferred from homology"/>
<dbReference type="Proteomes" id="UP000501690">
    <property type="component" value="Linkage Group LG1"/>
</dbReference>
<accession>A0A4D6KW73</accession>
<dbReference type="InterPro" id="IPR020575">
    <property type="entry name" value="Hsp90_N"/>
</dbReference>
<sequence length="137" mass="15348">MRKITGAKSLYCTSEIFFRELINNASNALDKIEFESHTNKNILDDGLIRLIPHKANKTLSIIDTGIGMTRADLAYNLGVGFYSTYLIANKVIVTSKHNDHDQYIWKSQPGASFIVAKDINAQQPSRGTNITLFLEDN</sequence>
<dbReference type="EMBL" id="CP039345">
    <property type="protein sequence ID" value="QCD79579.1"/>
    <property type="molecule type" value="Genomic_DNA"/>
</dbReference>
<keyword evidence="2" id="KW-0547">Nucleotide-binding</keyword>
<dbReference type="AlphaFoldDB" id="A0A4D6KW73"/>
<dbReference type="SUPFAM" id="SSF55874">
    <property type="entry name" value="ATPase domain of HSP90 chaperone/DNA topoisomerase II/histidine kinase"/>
    <property type="match status" value="1"/>
</dbReference>
<protein>
    <submittedName>
        <fullName evidence="5">Molecular chaperone HtpG</fullName>
    </submittedName>
</protein>
<evidence type="ECO:0000313" key="5">
    <source>
        <dbReference type="EMBL" id="QCD79579.1"/>
    </source>
</evidence>
<dbReference type="GO" id="GO:0051082">
    <property type="term" value="F:unfolded protein binding"/>
    <property type="evidence" value="ECO:0007669"/>
    <property type="project" value="InterPro"/>
</dbReference>
<dbReference type="InterPro" id="IPR001404">
    <property type="entry name" value="Hsp90_fam"/>
</dbReference>